<evidence type="ECO:0000256" key="2">
    <source>
        <dbReference type="ARBA" id="ARBA00022737"/>
    </source>
</evidence>
<dbReference type="PROSITE" id="PS50103">
    <property type="entry name" value="ZF_C3H1"/>
    <property type="match status" value="3"/>
</dbReference>
<dbReference type="InterPro" id="IPR041367">
    <property type="entry name" value="Znf-CCCH_4"/>
</dbReference>
<evidence type="ECO:0000313" key="9">
    <source>
        <dbReference type="EMBL" id="AQZ40914.1"/>
    </source>
</evidence>
<feature type="zinc finger region" description="C3H1-type" evidence="6">
    <location>
        <begin position="87"/>
        <end position="114"/>
    </location>
</feature>
<keyword evidence="4 6" id="KW-0862">Zinc</keyword>
<evidence type="ECO:0000256" key="4">
    <source>
        <dbReference type="ARBA" id="ARBA00022833"/>
    </source>
</evidence>
<evidence type="ECO:0000259" key="8">
    <source>
        <dbReference type="PROSITE" id="PS50103"/>
    </source>
</evidence>
<dbReference type="AlphaFoldDB" id="A0A1U9YF98"/>
<feature type="domain" description="C3H1-type" evidence="8">
    <location>
        <begin position="87"/>
        <end position="114"/>
    </location>
</feature>
<dbReference type="InterPro" id="IPR000571">
    <property type="entry name" value="Znf_CCCH"/>
</dbReference>
<feature type="domain" description="C3H1-type" evidence="8">
    <location>
        <begin position="239"/>
        <end position="267"/>
    </location>
</feature>
<evidence type="ECO:0000256" key="3">
    <source>
        <dbReference type="ARBA" id="ARBA00022771"/>
    </source>
</evidence>
<protein>
    <submittedName>
        <fullName evidence="9">CCCH-type zinc finger protein</fullName>
    </submittedName>
</protein>
<keyword evidence="3 6" id="KW-0863">Zinc-finger</keyword>
<organism evidence="9">
    <name type="scientific">Chimonanthus praecox</name>
    <dbReference type="NCBI Taxonomy" id="13419"/>
    <lineage>
        <taxon>Eukaryota</taxon>
        <taxon>Viridiplantae</taxon>
        <taxon>Streptophyta</taxon>
        <taxon>Embryophyta</taxon>
        <taxon>Tracheophyta</taxon>
        <taxon>Spermatophyta</taxon>
        <taxon>Magnoliopsida</taxon>
        <taxon>Magnoliidae</taxon>
        <taxon>Laurales</taxon>
        <taxon>Calycanthaceae</taxon>
        <taxon>Chimonanthus</taxon>
    </lineage>
</organism>
<keyword evidence="2" id="KW-0677">Repeat</keyword>
<dbReference type="Gene3D" id="4.10.1000.10">
    <property type="entry name" value="Zinc finger, CCCH-type"/>
    <property type="match status" value="3"/>
</dbReference>
<dbReference type="GO" id="GO:0003729">
    <property type="term" value="F:mRNA binding"/>
    <property type="evidence" value="ECO:0007669"/>
    <property type="project" value="InterPro"/>
</dbReference>
<gene>
    <name evidence="9" type="primary">CZF2</name>
</gene>
<dbReference type="FunFam" id="4.10.1000.10:FF:000003">
    <property type="entry name" value="Zinc finger CCCH domain-containing protein"/>
    <property type="match status" value="1"/>
</dbReference>
<dbReference type="EMBL" id="KY435927">
    <property type="protein sequence ID" value="AQZ40914.1"/>
    <property type="molecule type" value="mRNA"/>
</dbReference>
<dbReference type="Pfam" id="PF00642">
    <property type="entry name" value="zf-CCCH"/>
    <property type="match status" value="2"/>
</dbReference>
<evidence type="ECO:0000256" key="6">
    <source>
        <dbReference type="PROSITE-ProRule" id="PRU00723"/>
    </source>
</evidence>
<dbReference type="PANTHER" id="PTHR12547">
    <property type="entry name" value="CCCH ZINC FINGER/TIS11-RELATED"/>
    <property type="match status" value="1"/>
</dbReference>
<evidence type="ECO:0000256" key="1">
    <source>
        <dbReference type="ARBA" id="ARBA00022723"/>
    </source>
</evidence>
<dbReference type="Pfam" id="PF18044">
    <property type="entry name" value="zf-CCCH_4"/>
    <property type="match status" value="1"/>
</dbReference>
<evidence type="ECO:0000256" key="5">
    <source>
        <dbReference type="ARBA" id="ARBA00023125"/>
    </source>
</evidence>
<feature type="domain" description="C3H1-type" evidence="8">
    <location>
        <begin position="146"/>
        <end position="174"/>
    </location>
</feature>
<dbReference type="PANTHER" id="PTHR12547:SF121">
    <property type="entry name" value="ZINC FINGER CCCH DOMAIN-CONTAINING PROTEIN 39"/>
    <property type="match status" value="1"/>
</dbReference>
<feature type="compositionally biased region" description="Polar residues" evidence="7">
    <location>
        <begin position="51"/>
        <end position="75"/>
    </location>
</feature>
<evidence type="ECO:0000256" key="7">
    <source>
        <dbReference type="SAM" id="MobiDB-lite"/>
    </source>
</evidence>
<reference evidence="9" key="1">
    <citation type="submission" date="2017-01" db="EMBL/GenBank/DDBJ databases">
        <title>CpCZF1 and CpCZF2, two novel CCCH-type zinc proteins from Chimonanthus praecox, act as regulators of stamen identity in Arabidopsis.</title>
        <authorList>
            <person name="Liu H."/>
        </authorList>
    </citation>
    <scope>NUCLEOTIDE SEQUENCE</scope>
</reference>
<dbReference type="GO" id="GO:0008270">
    <property type="term" value="F:zinc ion binding"/>
    <property type="evidence" value="ECO:0007669"/>
    <property type="project" value="UniProtKB-KW"/>
</dbReference>
<dbReference type="GO" id="GO:0006355">
    <property type="term" value="P:regulation of DNA-templated transcription"/>
    <property type="evidence" value="ECO:0007669"/>
    <property type="project" value="UniProtKB-ARBA"/>
</dbReference>
<dbReference type="SUPFAM" id="SSF90229">
    <property type="entry name" value="CCCH zinc finger"/>
    <property type="match status" value="3"/>
</dbReference>
<dbReference type="InterPro" id="IPR036855">
    <property type="entry name" value="Znf_CCCH_sf"/>
</dbReference>
<dbReference type="FunFam" id="4.10.1000.10:FF:000016">
    <property type="entry name" value="Zinc finger CCCH domain-containing protein"/>
    <property type="match status" value="1"/>
</dbReference>
<sequence>MIAPAHPPSFFPHPFQPYGDALSFWPQAPLDGEQEPASQPEFQPSKKPRSSENVPLNVIQNPQNPTLNTRVLPQNNTPVNRGISRIFFKTRMCEKFKQGICPYSNNCNFAHGAEELRKPPPNWKHIVAAHEDERGIGNWAEQQRLINRLRICRKYFYGEGCPYGDKCNFVHEDSDSLRERESGATLVLTNANWLDYVETNDAANFAPDIKPNNAVVNSVADYKSSSAVVNLTPDSKPAFWKTKMCNKWETTGHCPFGEKCHFAHGLGELQKFGGFHADAENGNAVVAVSKLLPAPGNYISPSNITAPSCKRQACGIKSFTKWNGTKLISRVYADWIDNVQPFKNSPGKSKC</sequence>
<keyword evidence="5" id="KW-0238">DNA-binding</keyword>
<feature type="region of interest" description="Disordered" evidence="7">
    <location>
        <begin position="22"/>
        <end position="75"/>
    </location>
</feature>
<feature type="zinc finger region" description="C3H1-type" evidence="6">
    <location>
        <begin position="239"/>
        <end position="267"/>
    </location>
</feature>
<dbReference type="GO" id="GO:0003677">
    <property type="term" value="F:DNA binding"/>
    <property type="evidence" value="ECO:0007669"/>
    <property type="project" value="UniProtKB-KW"/>
</dbReference>
<name>A0A1U9YF98_9MAGN</name>
<dbReference type="SMART" id="SM00356">
    <property type="entry name" value="ZnF_C3H1"/>
    <property type="match status" value="3"/>
</dbReference>
<accession>A0A1U9YF98</accession>
<proteinExistence type="evidence at transcript level"/>
<keyword evidence="1 6" id="KW-0479">Metal-binding</keyword>
<dbReference type="InterPro" id="IPR045877">
    <property type="entry name" value="ZFP36-like"/>
</dbReference>
<feature type="zinc finger region" description="C3H1-type" evidence="6">
    <location>
        <begin position="146"/>
        <end position="174"/>
    </location>
</feature>